<accession>A0A0B7G3E8</accession>
<dbReference type="KEGG" id="kvd:KR75_24835"/>
<dbReference type="AlphaFoldDB" id="A0A0B7G3E8"/>
<feature type="transmembrane region" description="Helical" evidence="1">
    <location>
        <begin position="16"/>
        <end position="36"/>
    </location>
</feature>
<dbReference type="Proteomes" id="UP000254545">
    <property type="component" value="Unassembled WGS sequence"/>
</dbReference>
<evidence type="ECO:0000313" key="5">
    <source>
        <dbReference type="EMBL" id="STS91622.1"/>
    </source>
</evidence>
<dbReference type="EMBL" id="UGKR01000003">
    <property type="protein sequence ID" value="STS91622.1"/>
    <property type="molecule type" value="Genomic_DNA"/>
</dbReference>
<protein>
    <submittedName>
        <fullName evidence="5">TIGR04222 domain</fullName>
    </submittedName>
</protein>
<feature type="transmembrane region" description="Helical" evidence="1">
    <location>
        <begin position="188"/>
        <end position="209"/>
    </location>
</feature>
<dbReference type="EMBL" id="JARTTN020000001">
    <property type="protein sequence ID" value="MEC6056829.1"/>
    <property type="molecule type" value="Genomic_DNA"/>
</dbReference>
<proteinExistence type="predicted"/>
<keyword evidence="1" id="KW-1133">Transmembrane helix</keyword>
<evidence type="ECO:0000256" key="1">
    <source>
        <dbReference type="SAM" id="Phobius"/>
    </source>
</evidence>
<name>A0A0B7G3E8_KLEVA</name>
<gene>
    <name evidence="4" type="ORF">IAP99_09890</name>
    <name evidence="5" type="ORF">NCTC9177_05534</name>
    <name evidence="2" type="ORF">NUKP37_48370</name>
    <name evidence="3" type="ORF">QAB22_009770</name>
</gene>
<keyword evidence="1" id="KW-0472">Membrane</keyword>
<feature type="transmembrane region" description="Helical" evidence="1">
    <location>
        <begin position="155"/>
        <end position="176"/>
    </location>
</feature>
<dbReference type="EMBL" id="BQTA01000023">
    <property type="protein sequence ID" value="GKK02874.1"/>
    <property type="molecule type" value="Genomic_DNA"/>
</dbReference>
<sequence length="283" mass="32375">MNPVISYIANLHPLSFMGYYVLSTTVIYILLNMIIVKTRPAKNTTAVPAPYSISPSFLAWLRHRATRVIQLAMFRLLRKNYVTLIHSAEDIQLCANQQYAECKMTCVEKILFDHFATPKSCHQDLPLSLHVAEQNHWATDPHCSGLRLSPTHQTWNMIVIAAPSLLLIAVLVWKTLFDHQAIIHSSVLSWLVMFMVSGLWWLWLLCITLNATRLDREGIAINILHHYIDTLKETLIADADTLTDENADYCVAIGTTTLLPERFAEYVKIINLIQYPFCLQRLD</sequence>
<evidence type="ECO:0000313" key="7">
    <source>
        <dbReference type="Proteomes" id="UP000516181"/>
    </source>
</evidence>
<reference evidence="5 6" key="1">
    <citation type="submission" date="2018-06" db="EMBL/GenBank/DDBJ databases">
        <authorList>
            <consortium name="Pathogen Informatics"/>
            <person name="Doyle S."/>
        </authorList>
    </citation>
    <scope>NUCLEOTIDE SEQUENCE [LARGE SCALE GENOMIC DNA]</scope>
    <source>
        <strain evidence="5 6">NCTC9177</strain>
    </source>
</reference>
<evidence type="ECO:0000313" key="3">
    <source>
        <dbReference type="EMBL" id="MEC6056829.1"/>
    </source>
</evidence>
<keyword evidence="1" id="KW-0812">Transmembrane</keyword>
<evidence type="ECO:0000313" key="4">
    <source>
        <dbReference type="EMBL" id="QNP26629.1"/>
    </source>
</evidence>
<dbReference type="Proteomes" id="UP001060507">
    <property type="component" value="Unassembled WGS sequence"/>
</dbReference>
<dbReference type="KEGG" id="kpe:KPK_1991"/>
<dbReference type="EMBL" id="CP060807">
    <property type="protein sequence ID" value="QNP26629.1"/>
    <property type="molecule type" value="Genomic_DNA"/>
</dbReference>
<reference evidence="2" key="3">
    <citation type="journal article" date="2022" name="J. Appl. Microbiol.">
        <title>PCR-based ORF typing of Klebsiella pneumoniae for rapid identification of global clones and transmission events.</title>
        <authorList>
            <person name="Nonogaki R."/>
            <person name="Iijima A."/>
            <person name="Kawamura K."/>
            <person name="Kayama S."/>
            <person name="Sugai M."/>
            <person name="Yagi T."/>
            <person name="Arakawa Y."/>
            <person name="Doi Y."/>
            <person name="Suzuki M."/>
        </authorList>
    </citation>
    <scope>NUCLEOTIDE SEQUENCE</scope>
    <source>
        <strain evidence="2">NUKP-37</strain>
    </source>
</reference>
<evidence type="ECO:0000313" key="2">
    <source>
        <dbReference type="EMBL" id="GKK02874.1"/>
    </source>
</evidence>
<reference evidence="3" key="5">
    <citation type="submission" date="2024-01" db="EMBL/GenBank/DDBJ databases">
        <authorList>
            <person name="Macesic N."/>
        </authorList>
    </citation>
    <scope>NUCLEOTIDE SEQUENCE</scope>
    <source>
        <strain evidence="3">CPO071</strain>
    </source>
</reference>
<evidence type="ECO:0000313" key="6">
    <source>
        <dbReference type="Proteomes" id="UP000254545"/>
    </source>
</evidence>
<dbReference type="RefSeq" id="WP_012541282.1">
    <property type="nucleotide sequence ID" value="NC_011283.1"/>
</dbReference>
<organism evidence="5 6">
    <name type="scientific">Klebsiella variicola</name>
    <dbReference type="NCBI Taxonomy" id="244366"/>
    <lineage>
        <taxon>Bacteria</taxon>
        <taxon>Pseudomonadati</taxon>
        <taxon>Pseudomonadota</taxon>
        <taxon>Gammaproteobacteria</taxon>
        <taxon>Enterobacterales</taxon>
        <taxon>Enterobacteriaceae</taxon>
        <taxon>Klebsiella/Raoultella group</taxon>
        <taxon>Klebsiella</taxon>
        <taxon>Klebsiella pneumoniae complex</taxon>
    </lineage>
</organism>
<dbReference type="Proteomes" id="UP001176846">
    <property type="component" value="Unassembled WGS sequence"/>
</dbReference>
<reference evidence="4 7" key="2">
    <citation type="submission" date="2020-08" db="EMBL/GenBank/DDBJ databases">
        <title>Complete genome sequence of Klebsiella pneumoniae KP2757.</title>
        <authorList>
            <person name="Zhang X."/>
        </authorList>
    </citation>
    <scope>NUCLEOTIDE SEQUENCE [LARGE SCALE GENOMIC DNA]</scope>
    <source>
        <strain evidence="4 7">KP2757</strain>
    </source>
</reference>
<dbReference type="Proteomes" id="UP000516181">
    <property type="component" value="Chromosome"/>
</dbReference>
<reference evidence="3" key="4">
    <citation type="journal article" date="2023" name="Nat. Commun.">
        <title>Genomic dissection of endemic carbapenem resistance reveals metallo-beta-lactamase dissemination through clonal, plasmid and integron transfer.</title>
        <authorList>
            <person name="Macesic N."/>
            <person name="Hawkey J."/>
            <person name="Vezina B."/>
            <person name="Wisniewski J.A."/>
            <person name="Cottingham H."/>
            <person name="Blakeway L.V."/>
            <person name="Harshegyi T."/>
            <person name="Pragastis K."/>
            <person name="Badoordeen G.Z."/>
            <person name="Dennison A."/>
            <person name="Spelman D.W."/>
            <person name="Jenney A.W.J."/>
            <person name="Peleg A.Y."/>
        </authorList>
    </citation>
    <scope>NUCLEOTIDE SEQUENCE</scope>
    <source>
        <strain evidence="3">CPO071</strain>
    </source>
</reference>